<evidence type="ECO:0000259" key="8">
    <source>
        <dbReference type="PROSITE" id="PS50850"/>
    </source>
</evidence>
<dbReference type="GO" id="GO:0016020">
    <property type="term" value="C:membrane"/>
    <property type="evidence" value="ECO:0007669"/>
    <property type="project" value="UniProtKB-SubCell"/>
</dbReference>
<accession>A0A2V1DY39</accession>
<feature type="domain" description="Major facilitator superfamily (MFS) profile" evidence="8">
    <location>
        <begin position="98"/>
        <end position="609"/>
    </location>
</feature>
<evidence type="ECO:0000256" key="5">
    <source>
        <dbReference type="ARBA" id="ARBA00023136"/>
    </source>
</evidence>
<dbReference type="PROSITE" id="PS50850">
    <property type="entry name" value="MFS"/>
    <property type="match status" value="1"/>
</dbReference>
<sequence>MSYNNVNVDTYPDSGAASGVSTPSSVIGNAANNESIESSKSLDNPKPGIKDTSRRAGPIFIDTTVQPDAIVPPTDGAERTEVLQEKPVTWLSLPRKDQLLILTLARLSEPLTQTSLGSYVYYQLQSFNPELPDSTVSFQAGMIHAAFPAAQFLTAMLWGRYADSAGRKRVIWIGLLGTMFSMIGFGFSHSFEMAIIFRCLGGMLNGNIGVMRTMISEIVKEKKYQSRAFLILPMTFNVGVIIGPVLGGILADPVGSYPSIFGPGSLLGGKDGVKWMMKWPYALPNLLSAVFLFVATLTIVLFLEETSELAKHKYDPGLRIGRWIRRHIFRERSAAGYEAIPSSSQDEWASPTSLELPRTPVTPVHNDRTSMKRNKLPFKRIWTRTVVMTLLCHSIMACHVGTFNSMWFIYLSAPRYDPSDPQPPGFVPHGFLHFTGGLALPPARIGAALAILGAIGITLQIFLYPPLSLRLGPAKSLRFFLTLFPISYLLVPFLSIIPSSVKPPDGVSGALVWIAITVVLFVQVLARTFALPSMTILVNNCCPHPSVLGTVHGLGQSFSSFSRTFGPIFFGWLFGKGLDIGIVGLAWWTLACVAVAGSFLGQFVKDGDGHEILLDGEFRDENGVVRRTG</sequence>
<dbReference type="CDD" id="cd17330">
    <property type="entry name" value="MFS_SLC46_TetA_like"/>
    <property type="match status" value="1"/>
</dbReference>
<protein>
    <submittedName>
        <fullName evidence="9">MFS general substrate transporter</fullName>
    </submittedName>
</protein>
<feature type="transmembrane region" description="Helical" evidence="7">
    <location>
        <begin position="170"/>
        <end position="189"/>
    </location>
</feature>
<gene>
    <name evidence="9" type="ORF">DM02DRAFT_670223</name>
</gene>
<feature type="transmembrane region" description="Helical" evidence="7">
    <location>
        <begin position="195"/>
        <end position="215"/>
    </location>
</feature>
<feature type="transmembrane region" description="Helical" evidence="7">
    <location>
        <begin position="227"/>
        <end position="251"/>
    </location>
</feature>
<evidence type="ECO:0000256" key="7">
    <source>
        <dbReference type="SAM" id="Phobius"/>
    </source>
</evidence>
<dbReference type="InterPro" id="IPR011701">
    <property type="entry name" value="MFS"/>
</dbReference>
<dbReference type="Pfam" id="PF07690">
    <property type="entry name" value="MFS_1"/>
    <property type="match status" value="1"/>
</dbReference>
<dbReference type="AlphaFoldDB" id="A0A2V1DY39"/>
<comment type="subcellular location">
    <subcellularLocation>
        <location evidence="1">Membrane</location>
        <topology evidence="1">Multi-pass membrane protein</topology>
    </subcellularLocation>
</comment>
<keyword evidence="5 7" id="KW-0472">Membrane</keyword>
<dbReference type="GO" id="GO:0022857">
    <property type="term" value="F:transmembrane transporter activity"/>
    <property type="evidence" value="ECO:0007669"/>
    <property type="project" value="InterPro"/>
</dbReference>
<feature type="transmembrane region" description="Helical" evidence="7">
    <location>
        <begin position="381"/>
        <end position="410"/>
    </location>
</feature>
<dbReference type="EMBL" id="KZ805338">
    <property type="protein sequence ID" value="PVI02812.1"/>
    <property type="molecule type" value="Genomic_DNA"/>
</dbReference>
<evidence type="ECO:0000313" key="10">
    <source>
        <dbReference type="Proteomes" id="UP000244855"/>
    </source>
</evidence>
<evidence type="ECO:0000256" key="6">
    <source>
        <dbReference type="SAM" id="MobiDB-lite"/>
    </source>
</evidence>
<evidence type="ECO:0000256" key="4">
    <source>
        <dbReference type="ARBA" id="ARBA00022989"/>
    </source>
</evidence>
<evidence type="ECO:0000256" key="2">
    <source>
        <dbReference type="ARBA" id="ARBA00022448"/>
    </source>
</evidence>
<keyword evidence="10" id="KW-1185">Reference proteome</keyword>
<name>A0A2V1DY39_9PLEO</name>
<keyword evidence="4 7" id="KW-1133">Transmembrane helix</keyword>
<feature type="transmembrane region" description="Helical" evidence="7">
    <location>
        <begin position="281"/>
        <end position="303"/>
    </location>
</feature>
<proteinExistence type="predicted"/>
<dbReference type="PANTHER" id="PTHR23504">
    <property type="entry name" value="MAJOR FACILITATOR SUPERFAMILY DOMAIN-CONTAINING PROTEIN 10"/>
    <property type="match status" value="1"/>
</dbReference>
<keyword evidence="3 7" id="KW-0812">Transmembrane</keyword>
<feature type="transmembrane region" description="Helical" evidence="7">
    <location>
        <begin position="445"/>
        <end position="467"/>
    </location>
</feature>
<feature type="region of interest" description="Disordered" evidence="6">
    <location>
        <begin position="1"/>
        <end position="57"/>
    </location>
</feature>
<dbReference type="Proteomes" id="UP000244855">
    <property type="component" value="Unassembled WGS sequence"/>
</dbReference>
<organism evidence="9 10">
    <name type="scientific">Periconia macrospinosa</name>
    <dbReference type="NCBI Taxonomy" id="97972"/>
    <lineage>
        <taxon>Eukaryota</taxon>
        <taxon>Fungi</taxon>
        <taxon>Dikarya</taxon>
        <taxon>Ascomycota</taxon>
        <taxon>Pezizomycotina</taxon>
        <taxon>Dothideomycetes</taxon>
        <taxon>Pleosporomycetidae</taxon>
        <taxon>Pleosporales</taxon>
        <taxon>Massarineae</taxon>
        <taxon>Periconiaceae</taxon>
        <taxon>Periconia</taxon>
    </lineage>
</organism>
<dbReference type="PANTHER" id="PTHR23504:SF6">
    <property type="entry name" value="MULTIDRUG TRANSPORTER, PUTATIVE (AFU_ORTHOLOGUE AFUA_4G08740)-RELATED"/>
    <property type="match status" value="1"/>
</dbReference>
<dbReference type="Gene3D" id="1.20.1250.20">
    <property type="entry name" value="MFS general substrate transporter like domains"/>
    <property type="match status" value="1"/>
</dbReference>
<feature type="transmembrane region" description="Helical" evidence="7">
    <location>
        <begin position="479"/>
        <end position="498"/>
    </location>
</feature>
<evidence type="ECO:0000313" key="9">
    <source>
        <dbReference type="EMBL" id="PVI02812.1"/>
    </source>
</evidence>
<reference evidence="9 10" key="1">
    <citation type="journal article" date="2018" name="Sci. Rep.">
        <title>Comparative genomics provides insights into the lifestyle and reveals functional heterogeneity of dark septate endophytic fungi.</title>
        <authorList>
            <person name="Knapp D.G."/>
            <person name="Nemeth J.B."/>
            <person name="Barry K."/>
            <person name="Hainaut M."/>
            <person name="Henrissat B."/>
            <person name="Johnson J."/>
            <person name="Kuo A."/>
            <person name="Lim J.H.P."/>
            <person name="Lipzen A."/>
            <person name="Nolan M."/>
            <person name="Ohm R.A."/>
            <person name="Tamas L."/>
            <person name="Grigoriev I.V."/>
            <person name="Spatafora J.W."/>
            <person name="Nagy L.G."/>
            <person name="Kovacs G.M."/>
        </authorList>
    </citation>
    <scope>NUCLEOTIDE SEQUENCE [LARGE SCALE GENOMIC DNA]</scope>
    <source>
        <strain evidence="9 10">DSE2036</strain>
    </source>
</reference>
<feature type="compositionally biased region" description="Polar residues" evidence="6">
    <location>
        <begin position="19"/>
        <end position="42"/>
    </location>
</feature>
<keyword evidence="2" id="KW-0813">Transport</keyword>
<evidence type="ECO:0000256" key="1">
    <source>
        <dbReference type="ARBA" id="ARBA00004141"/>
    </source>
</evidence>
<dbReference type="SUPFAM" id="SSF103473">
    <property type="entry name" value="MFS general substrate transporter"/>
    <property type="match status" value="1"/>
</dbReference>
<evidence type="ECO:0000256" key="3">
    <source>
        <dbReference type="ARBA" id="ARBA00022692"/>
    </source>
</evidence>
<dbReference type="InterPro" id="IPR036259">
    <property type="entry name" value="MFS_trans_sf"/>
</dbReference>
<dbReference type="OrthoDB" id="10262656at2759"/>
<dbReference type="InterPro" id="IPR020846">
    <property type="entry name" value="MFS_dom"/>
</dbReference>
<feature type="transmembrane region" description="Helical" evidence="7">
    <location>
        <begin position="510"/>
        <end position="530"/>
    </location>
</feature>